<dbReference type="RefSeq" id="WP_183203130.1">
    <property type="nucleotide sequence ID" value="NZ_BAAAER010000004.1"/>
</dbReference>
<dbReference type="Gene3D" id="1.10.1660.10">
    <property type="match status" value="1"/>
</dbReference>
<evidence type="ECO:0000313" key="7">
    <source>
        <dbReference type="Proteomes" id="UP000529946"/>
    </source>
</evidence>
<evidence type="ECO:0000313" key="6">
    <source>
        <dbReference type="EMBL" id="MBB4081998.1"/>
    </source>
</evidence>
<sequence length="126" mass="13713">MASCGPVHAVVSISRLAEITGVTPRALRHYEDVGLIRPLRSAAGVRLFTPDQCELASRIVLLRRCDLSLDEIRDVLAGAPSEDDRATRLRDVLERKAADLSRTLEVVNAALAGNSPVETQDRRQAA</sequence>
<gene>
    <name evidence="6" type="ORF">GGR12_000837</name>
</gene>
<feature type="domain" description="HTH merR-type" evidence="5">
    <location>
        <begin position="10"/>
        <end position="78"/>
    </location>
</feature>
<reference evidence="6 7" key="1">
    <citation type="submission" date="2020-08" db="EMBL/GenBank/DDBJ databases">
        <title>Genomic Encyclopedia of Type Strains, Phase IV (KMG-IV): sequencing the most valuable type-strain genomes for metagenomic binning, comparative biology and taxonomic classification.</title>
        <authorList>
            <person name="Goeker M."/>
        </authorList>
    </citation>
    <scope>NUCLEOTIDE SEQUENCE [LARGE SCALE GENOMIC DNA]</scope>
    <source>
        <strain evidence="6 7">DSM 23960</strain>
    </source>
</reference>
<dbReference type="InterPro" id="IPR000551">
    <property type="entry name" value="MerR-type_HTH_dom"/>
</dbReference>
<organism evidence="6 7">
    <name type="scientific">Brevundimonas lenta</name>
    <dbReference type="NCBI Taxonomy" id="424796"/>
    <lineage>
        <taxon>Bacteria</taxon>
        <taxon>Pseudomonadati</taxon>
        <taxon>Pseudomonadota</taxon>
        <taxon>Alphaproteobacteria</taxon>
        <taxon>Caulobacterales</taxon>
        <taxon>Caulobacteraceae</taxon>
        <taxon>Brevundimonas</taxon>
    </lineage>
</organism>
<dbReference type="Proteomes" id="UP000529946">
    <property type="component" value="Unassembled WGS sequence"/>
</dbReference>
<accession>A0A7W6JBE0</accession>
<dbReference type="InterPro" id="IPR047057">
    <property type="entry name" value="MerR_fam"/>
</dbReference>
<dbReference type="PANTHER" id="PTHR30204:SF69">
    <property type="entry name" value="MERR-FAMILY TRANSCRIPTIONAL REGULATOR"/>
    <property type="match status" value="1"/>
</dbReference>
<dbReference type="CDD" id="cd00592">
    <property type="entry name" value="HTH_MerR-like"/>
    <property type="match status" value="1"/>
</dbReference>
<dbReference type="AlphaFoldDB" id="A0A7W6JBE0"/>
<evidence type="ECO:0000256" key="3">
    <source>
        <dbReference type="ARBA" id="ARBA00023125"/>
    </source>
</evidence>
<evidence type="ECO:0000256" key="1">
    <source>
        <dbReference type="ARBA" id="ARBA00022491"/>
    </source>
</evidence>
<dbReference type="GO" id="GO:0003677">
    <property type="term" value="F:DNA binding"/>
    <property type="evidence" value="ECO:0007669"/>
    <property type="project" value="UniProtKB-KW"/>
</dbReference>
<keyword evidence="2" id="KW-0805">Transcription regulation</keyword>
<dbReference type="EMBL" id="JACIDM010000001">
    <property type="protein sequence ID" value="MBB4081998.1"/>
    <property type="molecule type" value="Genomic_DNA"/>
</dbReference>
<proteinExistence type="predicted"/>
<keyword evidence="4" id="KW-0804">Transcription</keyword>
<dbReference type="Pfam" id="PF13411">
    <property type="entry name" value="MerR_1"/>
    <property type="match status" value="1"/>
</dbReference>
<evidence type="ECO:0000259" key="5">
    <source>
        <dbReference type="PROSITE" id="PS50937"/>
    </source>
</evidence>
<name>A0A7W6JBE0_9CAUL</name>
<dbReference type="GO" id="GO:0003700">
    <property type="term" value="F:DNA-binding transcription factor activity"/>
    <property type="evidence" value="ECO:0007669"/>
    <property type="project" value="InterPro"/>
</dbReference>
<evidence type="ECO:0000256" key="2">
    <source>
        <dbReference type="ARBA" id="ARBA00023015"/>
    </source>
</evidence>
<comment type="caution">
    <text evidence="6">The sequence shown here is derived from an EMBL/GenBank/DDBJ whole genome shotgun (WGS) entry which is preliminary data.</text>
</comment>
<dbReference type="PROSITE" id="PS00552">
    <property type="entry name" value="HTH_MERR_1"/>
    <property type="match status" value="1"/>
</dbReference>
<dbReference type="PROSITE" id="PS50937">
    <property type="entry name" value="HTH_MERR_2"/>
    <property type="match status" value="1"/>
</dbReference>
<dbReference type="SUPFAM" id="SSF46955">
    <property type="entry name" value="Putative DNA-binding domain"/>
    <property type="match status" value="1"/>
</dbReference>
<protein>
    <submittedName>
        <fullName evidence="6">DNA-binding transcriptional MerR regulator</fullName>
    </submittedName>
</protein>
<keyword evidence="3 6" id="KW-0238">DNA-binding</keyword>
<dbReference type="PANTHER" id="PTHR30204">
    <property type="entry name" value="REDOX-CYCLING DRUG-SENSING TRANSCRIPTIONAL ACTIVATOR SOXR"/>
    <property type="match status" value="1"/>
</dbReference>
<keyword evidence="7" id="KW-1185">Reference proteome</keyword>
<dbReference type="SMART" id="SM00422">
    <property type="entry name" value="HTH_MERR"/>
    <property type="match status" value="1"/>
</dbReference>
<keyword evidence="1" id="KW-0678">Repressor</keyword>
<evidence type="ECO:0000256" key="4">
    <source>
        <dbReference type="ARBA" id="ARBA00023163"/>
    </source>
</evidence>
<dbReference type="InterPro" id="IPR009061">
    <property type="entry name" value="DNA-bd_dom_put_sf"/>
</dbReference>